<dbReference type="Gene3D" id="3.40.50.300">
    <property type="entry name" value="P-loop containing nucleotide triphosphate hydrolases"/>
    <property type="match status" value="1"/>
</dbReference>
<sequence>MRTKSTIRRLNMYRNFKAKRDKKGHIVRAAPFQSTVASGSVSRVEPNRRWFAFKEAMKIRNPYEIMLRQTRLPISLLDEKKMRKKPDILAAESFAYVFGKKARRKRPRLNCDDLDVSLLLVICFQMTCLKHPPFRLKSLVREAEANRKSYLKEKDGSLQHDNNGVRDLVSDPHFKAGSSKRLWNELFKVIDSSDVVLYVLDARDPMGTRSRYIEQYMKKEKPNKHLIFVINKVDLVPVWITKRWKTILSAEY</sequence>
<dbReference type="OrthoDB" id="444945at2759"/>
<evidence type="ECO:0000313" key="6">
    <source>
        <dbReference type="Proteomes" id="UP000274429"/>
    </source>
</evidence>
<dbReference type="WBParaSite" id="TTAC_0001122901-mRNA-1">
    <property type="protein sequence ID" value="TTAC_0001122901-mRNA-1"/>
    <property type="gene ID" value="TTAC_0001122901"/>
</dbReference>
<keyword evidence="2 3" id="KW-0342">GTP-binding</keyword>
<proteinExistence type="inferred from homology"/>
<evidence type="ECO:0000256" key="1">
    <source>
        <dbReference type="ARBA" id="ARBA00022741"/>
    </source>
</evidence>
<dbReference type="PANTHER" id="PTHR11089:SF9">
    <property type="entry name" value="NUCLEOLAR GTP-BINDING PROTEIN 2"/>
    <property type="match status" value="1"/>
</dbReference>
<dbReference type="Pfam" id="PF08153">
    <property type="entry name" value="NGP1NT"/>
    <property type="match status" value="1"/>
</dbReference>
<dbReference type="GO" id="GO:0005525">
    <property type="term" value="F:GTP binding"/>
    <property type="evidence" value="ECO:0007669"/>
    <property type="project" value="UniProtKB-KW"/>
</dbReference>
<dbReference type="STRING" id="6205.A0A0R3XCF2"/>
<name>A0A0R3XCF2_HYDTA</name>
<evidence type="ECO:0000259" key="4">
    <source>
        <dbReference type="Pfam" id="PF08153"/>
    </source>
</evidence>
<evidence type="ECO:0000313" key="5">
    <source>
        <dbReference type="EMBL" id="VDM36192.1"/>
    </source>
</evidence>
<gene>
    <name evidence="5" type="ORF">TTAC_LOCUS11212</name>
</gene>
<comment type="function">
    <text evidence="3">GTPase that associates with pre-60S ribosomal subunits in the nucleolus and is required for their nuclear export and maturation.</text>
</comment>
<feature type="domain" description="Nucleolar GTP-binding protein 2 N-terminal" evidence="4">
    <location>
        <begin position="12"/>
        <end position="115"/>
    </location>
</feature>
<dbReference type="AlphaFoldDB" id="A0A0R3XCF2"/>
<dbReference type="PANTHER" id="PTHR11089">
    <property type="entry name" value="GTP-BINDING PROTEIN-RELATED"/>
    <property type="match status" value="1"/>
</dbReference>
<comment type="similarity">
    <text evidence="3">Belongs to the TRAFAC class YlqF/YawG GTPase family. NOG2 subfamily.</text>
</comment>
<reference evidence="7" key="1">
    <citation type="submission" date="2017-02" db="UniProtKB">
        <authorList>
            <consortium name="WormBaseParasite"/>
        </authorList>
    </citation>
    <scope>IDENTIFICATION</scope>
</reference>
<keyword evidence="3" id="KW-0539">Nucleus</keyword>
<organism evidence="7">
    <name type="scientific">Hydatigena taeniaeformis</name>
    <name type="common">Feline tapeworm</name>
    <name type="synonym">Taenia taeniaeformis</name>
    <dbReference type="NCBI Taxonomy" id="6205"/>
    <lineage>
        <taxon>Eukaryota</taxon>
        <taxon>Metazoa</taxon>
        <taxon>Spiralia</taxon>
        <taxon>Lophotrochozoa</taxon>
        <taxon>Platyhelminthes</taxon>
        <taxon>Cestoda</taxon>
        <taxon>Eucestoda</taxon>
        <taxon>Cyclophyllidea</taxon>
        <taxon>Taeniidae</taxon>
        <taxon>Hydatigera</taxon>
    </lineage>
</organism>
<keyword evidence="1 3" id="KW-0547">Nucleotide-binding</keyword>
<dbReference type="SUPFAM" id="SSF52540">
    <property type="entry name" value="P-loop containing nucleoside triphosphate hydrolases"/>
    <property type="match status" value="1"/>
</dbReference>
<dbReference type="GO" id="GO:0005730">
    <property type="term" value="C:nucleolus"/>
    <property type="evidence" value="ECO:0007669"/>
    <property type="project" value="UniProtKB-SubCell"/>
</dbReference>
<evidence type="ECO:0000313" key="7">
    <source>
        <dbReference type="WBParaSite" id="TTAC_0001122901-mRNA-1"/>
    </source>
</evidence>
<comment type="subcellular location">
    <subcellularLocation>
        <location evidence="3">Nucleus</location>
        <location evidence="3">Nucleolus</location>
    </subcellularLocation>
</comment>
<dbReference type="InterPro" id="IPR027417">
    <property type="entry name" value="P-loop_NTPase"/>
</dbReference>
<evidence type="ECO:0000256" key="3">
    <source>
        <dbReference type="RuleBase" id="RU364023"/>
    </source>
</evidence>
<dbReference type="Proteomes" id="UP000274429">
    <property type="component" value="Unassembled WGS sequence"/>
</dbReference>
<dbReference type="InterPro" id="IPR050755">
    <property type="entry name" value="TRAFAC_YlqF/YawG_RiboMat"/>
</dbReference>
<protein>
    <recommendedName>
        <fullName evidence="3">Nucleolar GTP-binding protein 2</fullName>
    </recommendedName>
</protein>
<dbReference type="EMBL" id="UYWX01023220">
    <property type="protein sequence ID" value="VDM36192.1"/>
    <property type="molecule type" value="Genomic_DNA"/>
</dbReference>
<dbReference type="InterPro" id="IPR012971">
    <property type="entry name" value="NOG2_N_dom"/>
</dbReference>
<evidence type="ECO:0000256" key="2">
    <source>
        <dbReference type="ARBA" id="ARBA00023134"/>
    </source>
</evidence>
<keyword evidence="6" id="KW-1185">Reference proteome</keyword>
<reference evidence="5 6" key="2">
    <citation type="submission" date="2018-11" db="EMBL/GenBank/DDBJ databases">
        <authorList>
            <consortium name="Pathogen Informatics"/>
        </authorList>
    </citation>
    <scope>NUCLEOTIDE SEQUENCE [LARGE SCALE GENOMIC DNA]</scope>
</reference>
<accession>A0A0R3XCF2</accession>